<reference evidence="3" key="1">
    <citation type="submission" date="2014-09" db="EMBL/GenBank/DDBJ databases">
        <authorList>
            <person name="Mudge J."/>
            <person name="Ramaraj T."/>
            <person name="Lindquist I.E."/>
            <person name="Bharti A.K."/>
            <person name="Sundararajan A."/>
            <person name="Cameron C.T."/>
            <person name="Woodward J.E."/>
            <person name="May G.D."/>
            <person name="Brubaker C."/>
            <person name="Broadhvest J."/>
            <person name="Wilkins T.A."/>
        </authorList>
    </citation>
    <scope>NUCLEOTIDE SEQUENCE</scope>
    <source>
        <strain evidence="3">cv. AKA8401</strain>
    </source>
</reference>
<accession>A0A0B0PWU6</accession>
<organism evidence="2 3">
    <name type="scientific">Gossypium arboreum</name>
    <name type="common">Tree cotton</name>
    <name type="synonym">Gossypium nanking</name>
    <dbReference type="NCBI Taxonomy" id="29729"/>
    <lineage>
        <taxon>Eukaryota</taxon>
        <taxon>Viridiplantae</taxon>
        <taxon>Streptophyta</taxon>
        <taxon>Embryophyta</taxon>
        <taxon>Tracheophyta</taxon>
        <taxon>Spermatophyta</taxon>
        <taxon>Magnoliopsida</taxon>
        <taxon>eudicotyledons</taxon>
        <taxon>Gunneridae</taxon>
        <taxon>Pentapetalae</taxon>
        <taxon>rosids</taxon>
        <taxon>malvids</taxon>
        <taxon>Malvales</taxon>
        <taxon>Malvaceae</taxon>
        <taxon>Malvoideae</taxon>
        <taxon>Gossypium</taxon>
    </lineage>
</organism>
<dbReference type="OrthoDB" id="4781at2759"/>
<sequence length="310" mass="34890">MAIFQHIILLLCLSLFCATSLVSSHNRHYTSPSVPRLTDLFSHVSVNKSFSNVFGGPNIKILNNGSTATFALDRTSGSGLASWNKYNYGFFSAAIKLPAGLTSGVVVAFYLSNADMYPHSHDEIDIELLGNDKRIDWVLQTNVYANGVSTGREEKFYFWFNPTLQHHYYSILWNSHHIVFLVDNIPVREFPNNGKFSAAYPSKPMSLYVTIWDGSQWATHGGKYPVNYKYAPFVTSLTDLEMVGCMVNPKQPNSSCSSASVSSIDPVEGPDFFKLSNQQMSAMVWARRKLMFYSYCKDTSRFKVLLPECK</sequence>
<dbReference type="GO" id="GO:0071555">
    <property type="term" value="P:cell wall organization"/>
    <property type="evidence" value="ECO:0007669"/>
    <property type="project" value="UniProtKB-KW"/>
</dbReference>
<dbReference type="SUPFAM" id="SSF49899">
    <property type="entry name" value="Concanavalin A-like lectins/glucanases"/>
    <property type="match status" value="1"/>
</dbReference>
<evidence type="ECO:0000313" key="2">
    <source>
        <dbReference type="EMBL" id="KHG29510.1"/>
    </source>
</evidence>
<dbReference type="EMBL" id="KN450331">
    <property type="protein sequence ID" value="KHG29510.1"/>
    <property type="molecule type" value="Genomic_DNA"/>
</dbReference>
<dbReference type="PANTHER" id="PTHR31062">
    <property type="entry name" value="XYLOGLUCAN ENDOTRANSGLUCOSYLASE/HYDROLASE PROTEIN 8-RELATED"/>
    <property type="match status" value="1"/>
</dbReference>
<dbReference type="Pfam" id="PF06955">
    <property type="entry name" value="XET_C"/>
    <property type="match status" value="1"/>
</dbReference>
<dbReference type="KEGG" id="gab:108482367"/>
<dbReference type="OMA" id="RGPVYKP"/>
<dbReference type="InterPro" id="IPR010713">
    <property type="entry name" value="XET_C"/>
</dbReference>
<evidence type="ECO:0000256" key="1">
    <source>
        <dbReference type="RuleBase" id="RU361120"/>
    </source>
</evidence>
<comment type="subcellular location">
    <subcellularLocation>
        <location evidence="1">Secreted</location>
        <location evidence="1">Cell wall</location>
    </subcellularLocation>
    <subcellularLocation>
        <location evidence="1">Secreted</location>
        <location evidence="1">Extracellular space</location>
        <location evidence="1">Apoplast</location>
    </subcellularLocation>
</comment>
<comment type="PTM">
    <text evidence="1">Contains at least one intrachain disulfide bond essential for its enzymatic activity.</text>
</comment>
<keyword evidence="1" id="KW-0326">Glycosidase</keyword>
<comment type="function">
    <text evidence="1">Catalyzes xyloglucan endohydrolysis (XEH) and/or endotransglycosylation (XET). Cleaves and religates xyloglucan polymers, an essential constituent of the primary cell wall, and thereby participates in cell wall construction of growing tissues.</text>
</comment>
<dbReference type="InterPro" id="IPR000757">
    <property type="entry name" value="Beta-glucanase-like"/>
</dbReference>
<dbReference type="GO" id="GO:0048046">
    <property type="term" value="C:apoplast"/>
    <property type="evidence" value="ECO:0007669"/>
    <property type="project" value="UniProtKB-SubCell"/>
</dbReference>
<keyword evidence="1" id="KW-0732">Signal</keyword>
<proteinExistence type="inferred from homology"/>
<protein>
    <recommendedName>
        <fullName evidence="1">Xyloglucan endotransglucosylase/hydrolase</fullName>
        <ecNumber evidence="1">2.4.1.207</ecNumber>
    </recommendedName>
</protein>
<dbReference type="Proteomes" id="UP000032142">
    <property type="component" value="Unassembled WGS sequence"/>
</dbReference>
<dbReference type="Gene3D" id="2.60.120.200">
    <property type="match status" value="1"/>
</dbReference>
<keyword evidence="1" id="KW-0134">Cell wall</keyword>
<dbReference type="InterPro" id="IPR044791">
    <property type="entry name" value="Beta-glucanase/XTH"/>
</dbReference>
<dbReference type="PROSITE" id="PS51762">
    <property type="entry name" value="GH16_2"/>
    <property type="match status" value="1"/>
</dbReference>
<dbReference type="GO" id="GO:0004553">
    <property type="term" value="F:hydrolase activity, hydrolyzing O-glycosyl compounds"/>
    <property type="evidence" value="ECO:0007669"/>
    <property type="project" value="InterPro"/>
</dbReference>
<dbReference type="GO" id="GO:0010411">
    <property type="term" value="P:xyloglucan metabolic process"/>
    <property type="evidence" value="ECO:0007669"/>
    <property type="project" value="InterPro"/>
</dbReference>
<keyword evidence="1" id="KW-0964">Secreted</keyword>
<evidence type="ECO:0000313" key="3">
    <source>
        <dbReference type="Proteomes" id="UP000032142"/>
    </source>
</evidence>
<dbReference type="PIRSF" id="PIRSF005604">
    <property type="entry name" value="XET"/>
    <property type="match status" value="1"/>
</dbReference>
<dbReference type="EC" id="2.4.1.207" evidence="1"/>
<dbReference type="GO" id="GO:0016762">
    <property type="term" value="F:xyloglucan:xyloglucosyl transferase activity"/>
    <property type="evidence" value="ECO:0007669"/>
    <property type="project" value="UniProtKB-EC"/>
</dbReference>
<keyword evidence="1" id="KW-0052">Apoplast</keyword>
<keyword evidence="1" id="KW-0961">Cell wall biogenesis/degradation</keyword>
<keyword evidence="1" id="KW-0808">Transferase</keyword>
<name>A0A0B0PWU6_GOSAR</name>
<gene>
    <name evidence="2" type="ORF">F383_11278</name>
</gene>
<dbReference type="InterPro" id="IPR016455">
    <property type="entry name" value="XTH"/>
</dbReference>
<dbReference type="Pfam" id="PF00722">
    <property type="entry name" value="Glyco_hydro_16"/>
    <property type="match status" value="1"/>
</dbReference>
<feature type="signal peptide" evidence="1">
    <location>
        <begin position="1"/>
        <end position="24"/>
    </location>
</feature>
<feature type="chain" id="PRO_5047551165" description="Xyloglucan endotransglucosylase/hydrolase" evidence="1">
    <location>
        <begin position="25"/>
        <end position="310"/>
    </location>
</feature>
<keyword evidence="3" id="KW-1185">Reference proteome</keyword>
<keyword evidence="1 2" id="KW-0378">Hydrolase</keyword>
<dbReference type="GO" id="GO:0042546">
    <property type="term" value="P:cell wall biogenesis"/>
    <property type="evidence" value="ECO:0007669"/>
    <property type="project" value="InterPro"/>
</dbReference>
<dbReference type="AlphaFoldDB" id="A0A0B0PWU6"/>
<dbReference type="InterPro" id="IPR013320">
    <property type="entry name" value="ConA-like_dom_sf"/>
</dbReference>
<comment type="similarity">
    <text evidence="1">Belongs to the glycosyl hydrolase 16 family.</text>
</comment>